<dbReference type="PIRSF" id="PIRSF029883">
    <property type="entry name" value="KdgF"/>
    <property type="match status" value="1"/>
</dbReference>
<organism evidence="2 3">
    <name type="scientific">Acidicapsa dinghuensis</name>
    <dbReference type="NCBI Taxonomy" id="2218256"/>
    <lineage>
        <taxon>Bacteria</taxon>
        <taxon>Pseudomonadati</taxon>
        <taxon>Acidobacteriota</taxon>
        <taxon>Terriglobia</taxon>
        <taxon>Terriglobales</taxon>
        <taxon>Acidobacteriaceae</taxon>
        <taxon>Acidicapsa</taxon>
    </lineage>
</organism>
<dbReference type="InterPro" id="IPR011051">
    <property type="entry name" value="RmlC_Cupin_sf"/>
</dbReference>
<dbReference type="InterPro" id="IPR014710">
    <property type="entry name" value="RmlC-like_jellyroll"/>
</dbReference>
<dbReference type="InterPro" id="IPR013096">
    <property type="entry name" value="Cupin_2"/>
</dbReference>
<dbReference type="InterPro" id="IPR025499">
    <property type="entry name" value="KdgF"/>
</dbReference>
<comment type="caution">
    <text evidence="2">The sequence shown here is derived from an EMBL/GenBank/DDBJ whole genome shotgun (WGS) entry which is preliminary data.</text>
</comment>
<dbReference type="EMBL" id="JBHSPH010000010">
    <property type="protein sequence ID" value="MFC5864817.1"/>
    <property type="molecule type" value="Genomic_DNA"/>
</dbReference>
<protein>
    <submittedName>
        <fullName evidence="2">Cupin domain-containing protein</fullName>
    </submittedName>
</protein>
<dbReference type="CDD" id="cd02238">
    <property type="entry name" value="cupin_KdgF"/>
    <property type="match status" value="1"/>
</dbReference>
<evidence type="ECO:0000259" key="1">
    <source>
        <dbReference type="Pfam" id="PF07883"/>
    </source>
</evidence>
<sequence length="104" mass="11696">MSDVPASSPEPGLERQVLASNERMMLVRHQMQPGWVGARHSHPYDQLVYIVRGRLLFTVGDVEFETLPGDSFLVPGTVEHQAKALEESEVLDVFSPFREDYATP</sequence>
<keyword evidence="3" id="KW-1185">Reference proteome</keyword>
<dbReference type="SUPFAM" id="SSF51182">
    <property type="entry name" value="RmlC-like cupins"/>
    <property type="match status" value="1"/>
</dbReference>
<gene>
    <name evidence="2" type="ORF">ACFPT7_21090</name>
</gene>
<name>A0ABW1EKH8_9BACT</name>
<dbReference type="Gene3D" id="2.60.120.10">
    <property type="entry name" value="Jelly Rolls"/>
    <property type="match status" value="1"/>
</dbReference>
<dbReference type="InterPro" id="IPR052535">
    <property type="entry name" value="Bacilysin_H2HPP_isomerase"/>
</dbReference>
<evidence type="ECO:0000313" key="3">
    <source>
        <dbReference type="Proteomes" id="UP001596091"/>
    </source>
</evidence>
<feature type="domain" description="Cupin type-2" evidence="1">
    <location>
        <begin position="29"/>
        <end position="93"/>
    </location>
</feature>
<reference evidence="3" key="1">
    <citation type="journal article" date="2019" name="Int. J. Syst. Evol. Microbiol.">
        <title>The Global Catalogue of Microorganisms (GCM) 10K type strain sequencing project: providing services to taxonomists for standard genome sequencing and annotation.</title>
        <authorList>
            <consortium name="The Broad Institute Genomics Platform"/>
            <consortium name="The Broad Institute Genome Sequencing Center for Infectious Disease"/>
            <person name="Wu L."/>
            <person name="Ma J."/>
        </authorList>
    </citation>
    <scope>NUCLEOTIDE SEQUENCE [LARGE SCALE GENOMIC DNA]</scope>
    <source>
        <strain evidence="3">JCM 4087</strain>
    </source>
</reference>
<dbReference type="Pfam" id="PF07883">
    <property type="entry name" value="Cupin_2"/>
    <property type="match status" value="1"/>
</dbReference>
<dbReference type="RefSeq" id="WP_263332492.1">
    <property type="nucleotide sequence ID" value="NZ_JAGSYH010000001.1"/>
</dbReference>
<proteinExistence type="predicted"/>
<evidence type="ECO:0000313" key="2">
    <source>
        <dbReference type="EMBL" id="MFC5864817.1"/>
    </source>
</evidence>
<accession>A0ABW1EKH8</accession>
<dbReference type="PANTHER" id="PTHR40112">
    <property type="entry name" value="H2HPP ISOMERASE"/>
    <property type="match status" value="1"/>
</dbReference>
<dbReference type="PANTHER" id="PTHR40112:SF1">
    <property type="entry name" value="H2HPP ISOMERASE"/>
    <property type="match status" value="1"/>
</dbReference>
<dbReference type="Proteomes" id="UP001596091">
    <property type="component" value="Unassembled WGS sequence"/>
</dbReference>